<dbReference type="SUPFAM" id="SSF46689">
    <property type="entry name" value="Homeodomain-like"/>
    <property type="match status" value="1"/>
</dbReference>
<dbReference type="Gene3D" id="1.10.10.60">
    <property type="entry name" value="Homeodomain-like"/>
    <property type="match status" value="1"/>
</dbReference>
<dbReference type="Proteomes" id="UP000263753">
    <property type="component" value="Chromosome"/>
</dbReference>
<dbReference type="RefSeq" id="WP_087514149.1">
    <property type="nucleotide sequence ID" value="NZ_CP032134.1"/>
</dbReference>
<organism evidence="2 3">
    <name type="scientific">Acinetobacter chinensis</name>
    <dbReference type="NCBI Taxonomy" id="2004650"/>
    <lineage>
        <taxon>Bacteria</taxon>
        <taxon>Pseudomonadati</taxon>
        <taxon>Pseudomonadota</taxon>
        <taxon>Gammaproteobacteria</taxon>
        <taxon>Moraxellales</taxon>
        <taxon>Moraxellaceae</taxon>
        <taxon>Acinetobacter</taxon>
    </lineage>
</organism>
<dbReference type="PRINTS" id="PR01590">
    <property type="entry name" value="HTHFIS"/>
</dbReference>
<evidence type="ECO:0000313" key="3">
    <source>
        <dbReference type="Proteomes" id="UP000263753"/>
    </source>
</evidence>
<reference evidence="3" key="1">
    <citation type="submission" date="2018-09" db="EMBL/GenBank/DDBJ databases">
        <title>The complete genome of Acinetobacter sp. strain WCHAc010005.</title>
        <authorList>
            <person name="Hu Y."/>
            <person name="Long H."/>
            <person name="Feng Y."/>
            <person name="Zong Z."/>
        </authorList>
    </citation>
    <scope>NUCLEOTIDE SEQUENCE [LARGE SCALE GENOMIC DNA]</scope>
    <source>
        <strain evidence="3">WCHAc010005</strain>
    </source>
</reference>
<proteinExistence type="predicted"/>
<feature type="domain" description="DNA binding HTH" evidence="1">
    <location>
        <begin position="26"/>
        <end position="63"/>
    </location>
</feature>
<name>A0A3B7M2J6_9GAMM</name>
<dbReference type="GO" id="GO:0043565">
    <property type="term" value="F:sequence-specific DNA binding"/>
    <property type="evidence" value="ECO:0007669"/>
    <property type="project" value="InterPro"/>
</dbReference>
<dbReference type="KEGG" id="achi:CDG60_09785"/>
<dbReference type="EMBL" id="CP032134">
    <property type="protein sequence ID" value="AXY56829.1"/>
    <property type="molecule type" value="Genomic_DNA"/>
</dbReference>
<gene>
    <name evidence="2" type="ORF">CDG60_09785</name>
</gene>
<dbReference type="InterPro" id="IPR009057">
    <property type="entry name" value="Homeodomain-like_sf"/>
</dbReference>
<accession>A0A3B7M2J6</accession>
<dbReference type="AlphaFoldDB" id="A0A3B7M2J6"/>
<protein>
    <recommendedName>
        <fullName evidence="1">DNA binding HTH domain-containing protein</fullName>
    </recommendedName>
</protein>
<evidence type="ECO:0000313" key="2">
    <source>
        <dbReference type="EMBL" id="AXY56829.1"/>
    </source>
</evidence>
<dbReference type="Pfam" id="PF02954">
    <property type="entry name" value="HTH_8"/>
    <property type="match status" value="1"/>
</dbReference>
<dbReference type="InterPro" id="IPR002197">
    <property type="entry name" value="HTH_Fis"/>
</dbReference>
<sequence length="68" mass="7210">MKITRIDAANLIQGHTGGAMAKAYAAVEKALISEALIMCRGNQSEAALVLGISRSTIRKRINEIQGAN</sequence>
<evidence type="ECO:0000259" key="1">
    <source>
        <dbReference type="Pfam" id="PF02954"/>
    </source>
</evidence>